<feature type="compositionally biased region" description="Polar residues" evidence="1">
    <location>
        <begin position="1"/>
        <end position="10"/>
    </location>
</feature>
<keyword evidence="3" id="KW-1185">Reference proteome</keyword>
<protein>
    <submittedName>
        <fullName evidence="2">Uncharacterized protein</fullName>
    </submittedName>
</protein>
<dbReference type="EMBL" id="JAFEJA010000001">
    <property type="protein sequence ID" value="MBM9620318.1"/>
    <property type="molecule type" value="Genomic_DNA"/>
</dbReference>
<reference evidence="2 3" key="1">
    <citation type="journal article" date="2016" name="Arch. Microbiol.">
        <title>Streptomyces zhihengii sp. nov., isolated from rhizospheric soil of Psammosilene tunicoides.</title>
        <authorList>
            <person name="Huang M.J."/>
            <person name="Fei J.J."/>
            <person name="Salam N."/>
            <person name="Kim C.J."/>
            <person name="Hozzein W.N."/>
            <person name="Xiao M."/>
            <person name="Huang H.Q."/>
            <person name="Li W.J."/>
        </authorList>
    </citation>
    <scope>NUCLEOTIDE SEQUENCE [LARGE SCALE GENOMIC DNA]</scope>
    <source>
        <strain evidence="2 3">YIM T102</strain>
    </source>
</reference>
<evidence type="ECO:0000256" key="1">
    <source>
        <dbReference type="SAM" id="MobiDB-lite"/>
    </source>
</evidence>
<evidence type="ECO:0000313" key="3">
    <source>
        <dbReference type="Proteomes" id="UP000664109"/>
    </source>
</evidence>
<accession>A0ABS2USB5</accession>
<name>A0ABS2USB5_9ACTN</name>
<sequence>METAVQQPQQPGRHIGRVGLGDGDPVQDDGQRAVPEEGAPGRGPAEHRGEAEDVGRRHHPAAARHVLGRHEPGRADDHARVRHGAGAEVAGDPEVDDLGALGGEQHVGGLEVPVEHLRVVDRAQRPHQVEPEPAHRGLGQRPCLAHHLFERRSGDVLGGEPRTLGVRVAVEQPRRVPAAHQASGADLPAEAVAEAGLPCHVPADGLDGDEGAVRRTPFVRGEMDLAHAPGSEACEDAVGTDETGRFRTRWHQHAGLPPGGVITRMTAQETVRHKGGTSAPDAPNCRTAQPT</sequence>
<comment type="caution">
    <text evidence="2">The sequence shown here is derived from an EMBL/GenBank/DDBJ whole genome shotgun (WGS) entry which is preliminary data.</text>
</comment>
<feature type="region of interest" description="Disordered" evidence="1">
    <location>
        <begin position="1"/>
        <end position="77"/>
    </location>
</feature>
<gene>
    <name evidence="2" type="ORF">JE024_16540</name>
</gene>
<organism evidence="2 3">
    <name type="scientific">Streptomyces zhihengii</name>
    <dbReference type="NCBI Taxonomy" id="1818004"/>
    <lineage>
        <taxon>Bacteria</taxon>
        <taxon>Bacillati</taxon>
        <taxon>Actinomycetota</taxon>
        <taxon>Actinomycetes</taxon>
        <taxon>Kitasatosporales</taxon>
        <taxon>Streptomycetaceae</taxon>
        <taxon>Streptomyces</taxon>
    </lineage>
</organism>
<evidence type="ECO:0000313" key="2">
    <source>
        <dbReference type="EMBL" id="MBM9620318.1"/>
    </source>
</evidence>
<proteinExistence type="predicted"/>
<feature type="region of interest" description="Disordered" evidence="1">
    <location>
        <begin position="267"/>
        <end position="291"/>
    </location>
</feature>
<dbReference type="Proteomes" id="UP000664109">
    <property type="component" value="Unassembled WGS sequence"/>
</dbReference>
<feature type="compositionally biased region" description="Basic and acidic residues" evidence="1">
    <location>
        <begin position="68"/>
        <end position="77"/>
    </location>
</feature>
<feature type="compositionally biased region" description="Basic and acidic residues" evidence="1">
    <location>
        <begin position="44"/>
        <end position="55"/>
    </location>
</feature>